<feature type="binding site" evidence="1">
    <location>
        <position position="145"/>
    </location>
    <ligand>
        <name>a divalent metal cation</name>
        <dbReference type="ChEBI" id="CHEBI:60240"/>
        <label>2</label>
    </ligand>
</feature>
<dbReference type="SUPFAM" id="SSF51556">
    <property type="entry name" value="Metallo-dependent hydrolases"/>
    <property type="match status" value="1"/>
</dbReference>
<dbReference type="InterPro" id="IPR032466">
    <property type="entry name" value="Metal_Hydrolase"/>
</dbReference>
<name>A0A5Q2Q9A0_9GAMM</name>
<organism evidence="2 3">
    <name type="scientific">Litorivicinus lipolyticus</name>
    <dbReference type="NCBI Taxonomy" id="418701"/>
    <lineage>
        <taxon>Bacteria</taxon>
        <taxon>Pseudomonadati</taxon>
        <taxon>Pseudomonadota</taxon>
        <taxon>Gammaproteobacteria</taxon>
        <taxon>Oceanospirillales</taxon>
        <taxon>Litorivicinaceae</taxon>
        <taxon>Litorivicinus</taxon>
    </lineage>
</organism>
<reference evidence="2 3" key="1">
    <citation type="submission" date="2019-11" db="EMBL/GenBank/DDBJ databases">
        <authorList>
            <person name="Khan S.A."/>
            <person name="Jeon C.O."/>
            <person name="Chun B.H."/>
        </authorList>
    </citation>
    <scope>NUCLEOTIDE SEQUENCE [LARGE SCALE GENOMIC DNA]</scope>
    <source>
        <strain evidence="2 3">IMCC 1097</strain>
    </source>
</reference>
<evidence type="ECO:0000313" key="2">
    <source>
        <dbReference type="EMBL" id="QGG80798.1"/>
    </source>
</evidence>
<dbReference type="PIRSF" id="PIRSF005902">
    <property type="entry name" value="DNase_TatD"/>
    <property type="match status" value="1"/>
</dbReference>
<proteinExistence type="predicted"/>
<dbReference type="PANTHER" id="PTHR46124:SF3">
    <property type="entry name" value="HYDROLASE"/>
    <property type="match status" value="1"/>
</dbReference>
<feature type="binding site" evidence="1">
    <location>
        <position position="89"/>
    </location>
    <ligand>
        <name>a divalent metal cation</name>
        <dbReference type="ChEBI" id="CHEBI:60240"/>
        <label>1</label>
    </ligand>
</feature>
<protein>
    <submittedName>
        <fullName evidence="2">Uncharacterized protein</fullName>
    </submittedName>
</protein>
<dbReference type="AlphaFoldDB" id="A0A5Q2Q9A0"/>
<evidence type="ECO:0000256" key="1">
    <source>
        <dbReference type="PIRSR" id="PIRSR005902-1"/>
    </source>
</evidence>
<dbReference type="InterPro" id="IPR001130">
    <property type="entry name" value="TatD-like"/>
</dbReference>
<accession>A0A5Q2Q9A0</accession>
<dbReference type="OrthoDB" id="9810005at2"/>
<gene>
    <name evidence="2" type="ORF">GH975_09545</name>
</gene>
<dbReference type="Pfam" id="PF01026">
    <property type="entry name" value="TatD_DNase"/>
    <property type="match status" value="1"/>
</dbReference>
<sequence length="254" mass="26837">MFDANTHLHFDALWPSRQAILDEACGAGLTGLLVSATELSPQTLARLDYFAAQGAAIAVGWHPQVSAPADALDQLSAVLQQRTDWWVGEIGIDTRYPSDLGLLEGQFATAQSLGRACVVHAVGKGALHQLDLVASKYPWVVGVIHAFSGSPEQAMDWAMRGWKLSIGGPLLHPNRPRLAAWVESVPLDALVVESDSPDLPPAGWDGPNRPVSVGAVIDRVAQIRGQSVASVAAATEANMRLGLGVAATIVSRGF</sequence>
<keyword evidence="1" id="KW-0479">Metal-binding</keyword>
<dbReference type="GO" id="GO:0046872">
    <property type="term" value="F:metal ion binding"/>
    <property type="evidence" value="ECO:0007669"/>
    <property type="project" value="UniProtKB-KW"/>
</dbReference>
<dbReference type="EMBL" id="CP045871">
    <property type="protein sequence ID" value="QGG80798.1"/>
    <property type="molecule type" value="Genomic_DNA"/>
</dbReference>
<feature type="binding site" evidence="1">
    <location>
        <position position="120"/>
    </location>
    <ligand>
        <name>a divalent metal cation</name>
        <dbReference type="ChEBI" id="CHEBI:60240"/>
        <label>2</label>
    </ligand>
</feature>
<dbReference type="PANTHER" id="PTHR46124">
    <property type="entry name" value="D-AMINOACYL-TRNA DEACYLASE"/>
    <property type="match status" value="1"/>
</dbReference>
<dbReference type="GO" id="GO:0016788">
    <property type="term" value="F:hydrolase activity, acting on ester bonds"/>
    <property type="evidence" value="ECO:0007669"/>
    <property type="project" value="InterPro"/>
</dbReference>
<dbReference type="Gene3D" id="3.20.20.140">
    <property type="entry name" value="Metal-dependent hydrolases"/>
    <property type="match status" value="1"/>
</dbReference>
<dbReference type="RefSeq" id="WP_153714302.1">
    <property type="nucleotide sequence ID" value="NZ_CP045871.1"/>
</dbReference>
<keyword evidence="3" id="KW-1185">Reference proteome</keyword>
<dbReference type="GO" id="GO:0005829">
    <property type="term" value="C:cytosol"/>
    <property type="evidence" value="ECO:0007669"/>
    <property type="project" value="TreeGrafter"/>
</dbReference>
<feature type="binding site" evidence="1">
    <location>
        <position position="195"/>
    </location>
    <ligand>
        <name>a divalent metal cation</name>
        <dbReference type="ChEBI" id="CHEBI:60240"/>
        <label>1</label>
    </ligand>
</feature>
<dbReference type="KEGG" id="llp:GH975_09545"/>
<evidence type="ECO:0000313" key="3">
    <source>
        <dbReference type="Proteomes" id="UP000388235"/>
    </source>
</evidence>
<feature type="binding site" evidence="1">
    <location>
        <position position="7"/>
    </location>
    <ligand>
        <name>a divalent metal cation</name>
        <dbReference type="ChEBI" id="CHEBI:60240"/>
        <label>1</label>
    </ligand>
</feature>
<dbReference type="Proteomes" id="UP000388235">
    <property type="component" value="Chromosome"/>
</dbReference>